<evidence type="ECO:0000256" key="2">
    <source>
        <dbReference type="ARBA" id="ARBA00022692"/>
    </source>
</evidence>
<evidence type="ECO:0008006" key="10">
    <source>
        <dbReference type="Google" id="ProtNLM"/>
    </source>
</evidence>
<dbReference type="AlphaFoldDB" id="A0AAD5TKE4"/>
<keyword evidence="4 7" id="KW-0472">Membrane</keyword>
<sequence>MPVEKASPVAATIIEATAPVYNQPNCNVPVYCAPMHKPYAALTIDAPHDAATTIRIRKAPSPPGAENTDTGVVTPPSSSSLPREYNTGAELEAVVTTLGIAKTRKSIDHIVFLGLLAGIWVAFAGMFAQQVVGGIPAEIRAAWPVVPKLLLGATFPIGIVFIVLFGGELFTGNTMIMVVAWLNGKVTAKDVLVNWTVVFLANFAACALTAYVLGYLTDLFAPEPFRSYVVAVATHKVQLPFYKAFLMGIPANALVCLSFFLGLAARDITGKILGLYLPIATFAATGWEHCIANCYYIPIGWMYGADVTAGSMLANIFAVALGNAVGGGLLIGGSEFYMYHWHRSREPERHFGKWGKKRAGHVQVLEVH</sequence>
<evidence type="ECO:0000256" key="7">
    <source>
        <dbReference type="SAM" id="Phobius"/>
    </source>
</evidence>
<dbReference type="InterPro" id="IPR024002">
    <property type="entry name" value="For/NO2_transpt_CS"/>
</dbReference>
<dbReference type="Pfam" id="PF01226">
    <property type="entry name" value="Form_Nir_trans"/>
    <property type="match status" value="1"/>
</dbReference>
<feature type="transmembrane region" description="Helical" evidence="7">
    <location>
        <begin position="244"/>
        <end position="263"/>
    </location>
</feature>
<organism evidence="8 9">
    <name type="scientific">Geranomyces variabilis</name>
    <dbReference type="NCBI Taxonomy" id="109894"/>
    <lineage>
        <taxon>Eukaryota</taxon>
        <taxon>Fungi</taxon>
        <taxon>Fungi incertae sedis</taxon>
        <taxon>Chytridiomycota</taxon>
        <taxon>Chytridiomycota incertae sedis</taxon>
        <taxon>Chytridiomycetes</taxon>
        <taxon>Spizellomycetales</taxon>
        <taxon>Powellomycetaceae</taxon>
        <taxon>Geranomyces</taxon>
    </lineage>
</organism>
<gene>
    <name evidence="8" type="ORF">HDU87_006644</name>
</gene>
<dbReference type="PANTHER" id="PTHR30520:SF6">
    <property type="entry name" value="FORMATE_NITRATE FAMILY TRANSPORTER (EUROFUNG)"/>
    <property type="match status" value="1"/>
</dbReference>
<dbReference type="Proteomes" id="UP001212152">
    <property type="component" value="Unassembled WGS sequence"/>
</dbReference>
<dbReference type="GO" id="GO:0005886">
    <property type="term" value="C:plasma membrane"/>
    <property type="evidence" value="ECO:0007669"/>
    <property type="project" value="TreeGrafter"/>
</dbReference>
<dbReference type="PANTHER" id="PTHR30520">
    <property type="entry name" value="FORMATE TRANSPORTER-RELATED"/>
    <property type="match status" value="1"/>
</dbReference>
<evidence type="ECO:0000256" key="6">
    <source>
        <dbReference type="SAM" id="MobiDB-lite"/>
    </source>
</evidence>
<evidence type="ECO:0000313" key="9">
    <source>
        <dbReference type="Proteomes" id="UP001212152"/>
    </source>
</evidence>
<dbReference type="InterPro" id="IPR023271">
    <property type="entry name" value="Aquaporin-like"/>
</dbReference>
<comment type="caution">
    <text evidence="8">The sequence shown here is derived from an EMBL/GenBank/DDBJ whole genome shotgun (WGS) entry which is preliminary data.</text>
</comment>
<feature type="transmembrane region" description="Helical" evidence="7">
    <location>
        <begin position="313"/>
        <end position="339"/>
    </location>
</feature>
<feature type="transmembrane region" description="Helical" evidence="7">
    <location>
        <begin position="191"/>
        <end position="216"/>
    </location>
</feature>
<name>A0AAD5TKE4_9FUNG</name>
<dbReference type="Gene3D" id="1.20.1080.10">
    <property type="entry name" value="Glycerol uptake facilitator protein"/>
    <property type="match status" value="1"/>
</dbReference>
<evidence type="ECO:0000256" key="3">
    <source>
        <dbReference type="ARBA" id="ARBA00022989"/>
    </source>
</evidence>
<feature type="transmembrane region" description="Helical" evidence="7">
    <location>
        <begin position="110"/>
        <end position="129"/>
    </location>
</feature>
<evidence type="ECO:0000256" key="5">
    <source>
        <dbReference type="ARBA" id="ARBA00049660"/>
    </source>
</evidence>
<accession>A0AAD5TKE4</accession>
<evidence type="ECO:0000256" key="4">
    <source>
        <dbReference type="ARBA" id="ARBA00023136"/>
    </source>
</evidence>
<protein>
    <recommendedName>
        <fullName evidence="10">Formate/nitrite transporter</fullName>
    </recommendedName>
</protein>
<keyword evidence="3 7" id="KW-1133">Transmembrane helix</keyword>
<evidence type="ECO:0000256" key="1">
    <source>
        <dbReference type="ARBA" id="ARBA00004141"/>
    </source>
</evidence>
<reference evidence="8" key="1">
    <citation type="submission" date="2020-05" db="EMBL/GenBank/DDBJ databases">
        <title>Phylogenomic resolution of chytrid fungi.</title>
        <authorList>
            <person name="Stajich J.E."/>
            <person name="Amses K."/>
            <person name="Simmons R."/>
            <person name="Seto K."/>
            <person name="Myers J."/>
            <person name="Bonds A."/>
            <person name="Quandt C.A."/>
            <person name="Barry K."/>
            <person name="Liu P."/>
            <person name="Grigoriev I."/>
            <person name="Longcore J.E."/>
            <person name="James T.Y."/>
        </authorList>
    </citation>
    <scope>NUCLEOTIDE SEQUENCE</scope>
    <source>
        <strain evidence="8">JEL0379</strain>
    </source>
</reference>
<feature type="transmembrane region" description="Helical" evidence="7">
    <location>
        <begin position="275"/>
        <end position="301"/>
    </location>
</feature>
<feature type="region of interest" description="Disordered" evidence="6">
    <location>
        <begin position="58"/>
        <end position="83"/>
    </location>
</feature>
<evidence type="ECO:0000313" key="8">
    <source>
        <dbReference type="EMBL" id="KAJ3174852.1"/>
    </source>
</evidence>
<keyword evidence="2 7" id="KW-0812">Transmembrane</keyword>
<feature type="compositionally biased region" description="Polar residues" evidence="6">
    <location>
        <begin position="67"/>
        <end position="81"/>
    </location>
</feature>
<comment type="similarity">
    <text evidence="5">Belongs to the FNT transporter (TC 1.A.16) family.</text>
</comment>
<comment type="subcellular location">
    <subcellularLocation>
        <location evidence="1">Membrane</location>
        <topology evidence="1">Multi-pass membrane protein</topology>
    </subcellularLocation>
</comment>
<dbReference type="GO" id="GO:0015499">
    <property type="term" value="F:formate transmembrane transporter activity"/>
    <property type="evidence" value="ECO:0007669"/>
    <property type="project" value="TreeGrafter"/>
</dbReference>
<dbReference type="InterPro" id="IPR000292">
    <property type="entry name" value="For/NO2_transpt"/>
</dbReference>
<proteinExistence type="inferred from homology"/>
<dbReference type="EMBL" id="JADGJQ010000059">
    <property type="protein sequence ID" value="KAJ3174852.1"/>
    <property type="molecule type" value="Genomic_DNA"/>
</dbReference>
<keyword evidence="9" id="KW-1185">Reference proteome</keyword>
<feature type="transmembrane region" description="Helical" evidence="7">
    <location>
        <begin position="149"/>
        <end position="170"/>
    </location>
</feature>
<dbReference type="PROSITE" id="PS01005">
    <property type="entry name" value="FORMATE_NITRITE_TP_1"/>
    <property type="match status" value="1"/>
</dbReference>